<dbReference type="Proteomes" id="UP000256542">
    <property type="component" value="Unassembled WGS sequence"/>
</dbReference>
<evidence type="ECO:0000313" key="1">
    <source>
        <dbReference type="EMBL" id="REG86829.1"/>
    </source>
</evidence>
<keyword evidence="2" id="KW-1185">Reference proteome</keyword>
<organism evidence="1 2">
    <name type="scientific">Marinomonas pollencensis</name>
    <dbReference type="NCBI Taxonomy" id="491954"/>
    <lineage>
        <taxon>Bacteria</taxon>
        <taxon>Pseudomonadati</taxon>
        <taxon>Pseudomonadota</taxon>
        <taxon>Gammaproteobacteria</taxon>
        <taxon>Oceanospirillales</taxon>
        <taxon>Oceanospirillaceae</taxon>
        <taxon>Marinomonas</taxon>
    </lineage>
</organism>
<comment type="caution">
    <text evidence="1">The sequence shown here is derived from an EMBL/GenBank/DDBJ whole genome shotgun (WGS) entry which is preliminary data.</text>
</comment>
<proteinExistence type="predicted"/>
<reference evidence="1 2" key="1">
    <citation type="submission" date="2018-08" db="EMBL/GenBank/DDBJ databases">
        <title>Genomic Encyclopedia of Type Strains, Phase III (KMG-III): the genomes of soil and plant-associated and newly described type strains.</title>
        <authorList>
            <person name="Whitman W."/>
        </authorList>
    </citation>
    <scope>NUCLEOTIDE SEQUENCE [LARGE SCALE GENOMIC DNA]</scope>
    <source>
        <strain evidence="1 2">CECT 7375</strain>
    </source>
</reference>
<name>A0A3E0DTD8_9GAMM</name>
<protein>
    <submittedName>
        <fullName evidence="1">Uncharacterized protein</fullName>
    </submittedName>
</protein>
<sequence>MNSYYKDEHKNNTDPENYFFSHTEMAFIICMETIC</sequence>
<dbReference type="EMBL" id="QUNG01000001">
    <property type="protein sequence ID" value="REG86829.1"/>
    <property type="molecule type" value="Genomic_DNA"/>
</dbReference>
<gene>
    <name evidence="1" type="ORF">DFP81_101398</name>
</gene>
<dbReference type="AlphaFoldDB" id="A0A3E0DTD8"/>
<accession>A0A3E0DTD8</accession>
<evidence type="ECO:0000313" key="2">
    <source>
        <dbReference type="Proteomes" id="UP000256542"/>
    </source>
</evidence>